<evidence type="ECO:0000256" key="5">
    <source>
        <dbReference type="ARBA" id="ARBA00023136"/>
    </source>
</evidence>
<feature type="transmembrane region" description="Helical" evidence="6">
    <location>
        <begin position="33"/>
        <end position="55"/>
    </location>
</feature>
<dbReference type="InterPro" id="IPR007267">
    <property type="entry name" value="GtrA_DPMS_TM"/>
</dbReference>
<keyword evidence="4 6" id="KW-1133">Transmembrane helix</keyword>
<dbReference type="RefSeq" id="WP_345265365.1">
    <property type="nucleotide sequence ID" value="NZ_BAABIM010000002.1"/>
</dbReference>
<evidence type="ECO:0000256" key="6">
    <source>
        <dbReference type="SAM" id="Phobius"/>
    </source>
</evidence>
<evidence type="ECO:0000313" key="9">
    <source>
        <dbReference type="Proteomes" id="UP001500621"/>
    </source>
</evidence>
<evidence type="ECO:0000313" key="8">
    <source>
        <dbReference type="EMBL" id="GAA4683120.1"/>
    </source>
</evidence>
<keyword evidence="3 6" id="KW-0812">Transmembrane</keyword>
<evidence type="ECO:0000259" key="7">
    <source>
        <dbReference type="Pfam" id="PF04138"/>
    </source>
</evidence>
<evidence type="ECO:0000256" key="2">
    <source>
        <dbReference type="ARBA" id="ARBA00009399"/>
    </source>
</evidence>
<dbReference type="Pfam" id="PF04138">
    <property type="entry name" value="GtrA_DPMS_TM"/>
    <property type="match status" value="1"/>
</dbReference>
<organism evidence="8 9">
    <name type="scientific">Nocardioides nanhaiensis</name>
    <dbReference type="NCBI Taxonomy" id="1476871"/>
    <lineage>
        <taxon>Bacteria</taxon>
        <taxon>Bacillati</taxon>
        <taxon>Actinomycetota</taxon>
        <taxon>Actinomycetes</taxon>
        <taxon>Propionibacteriales</taxon>
        <taxon>Nocardioidaceae</taxon>
        <taxon>Nocardioides</taxon>
    </lineage>
</organism>
<dbReference type="PANTHER" id="PTHR38459:SF1">
    <property type="entry name" value="PROPHAGE BACTOPRENOL-LINKED GLUCOSE TRANSLOCASE HOMOLOG"/>
    <property type="match status" value="1"/>
</dbReference>
<feature type="domain" description="GtrA/DPMS transmembrane" evidence="7">
    <location>
        <begin position="32"/>
        <end position="160"/>
    </location>
</feature>
<protein>
    <recommendedName>
        <fullName evidence="7">GtrA/DPMS transmembrane domain-containing protein</fullName>
    </recommendedName>
</protein>
<dbReference type="InterPro" id="IPR051401">
    <property type="entry name" value="GtrA_CellWall_Glycosyl"/>
</dbReference>
<name>A0ABP8W7T4_9ACTN</name>
<accession>A0ABP8W7T4</accession>
<comment type="subcellular location">
    <subcellularLocation>
        <location evidence="1">Membrane</location>
        <topology evidence="1">Multi-pass membrane protein</topology>
    </subcellularLocation>
</comment>
<evidence type="ECO:0000256" key="1">
    <source>
        <dbReference type="ARBA" id="ARBA00004141"/>
    </source>
</evidence>
<feature type="transmembrane region" description="Helical" evidence="6">
    <location>
        <begin position="101"/>
        <end position="125"/>
    </location>
</feature>
<sequence length="163" mass="16969">MTLTRTAVCSRMLPGVDAPSREAGRLSAEAARFLVVGAVATLVALAIFNALVHGYPTSGGPMAQDPLVAYVIANSVGMLVSWQGTRAWAFRERTATGPGGGFPAFVALNLVSMTIPMACLAVSRYALGLTDPVADNLSANVIGLALGMGVRFFVLRRAVFRAA</sequence>
<comment type="caution">
    <text evidence="8">The sequence shown here is derived from an EMBL/GenBank/DDBJ whole genome shotgun (WGS) entry which is preliminary data.</text>
</comment>
<proteinExistence type="inferred from homology"/>
<evidence type="ECO:0000256" key="3">
    <source>
        <dbReference type="ARBA" id="ARBA00022692"/>
    </source>
</evidence>
<evidence type="ECO:0000256" key="4">
    <source>
        <dbReference type="ARBA" id="ARBA00022989"/>
    </source>
</evidence>
<dbReference type="PANTHER" id="PTHR38459">
    <property type="entry name" value="PROPHAGE BACTOPRENOL-LINKED GLUCOSE TRANSLOCASE HOMOLOG"/>
    <property type="match status" value="1"/>
</dbReference>
<keyword evidence="9" id="KW-1185">Reference proteome</keyword>
<feature type="transmembrane region" description="Helical" evidence="6">
    <location>
        <begin position="67"/>
        <end position="89"/>
    </location>
</feature>
<keyword evidence="5 6" id="KW-0472">Membrane</keyword>
<comment type="similarity">
    <text evidence="2">Belongs to the GtrA family.</text>
</comment>
<dbReference type="EMBL" id="BAABIM010000002">
    <property type="protein sequence ID" value="GAA4683120.1"/>
    <property type="molecule type" value="Genomic_DNA"/>
</dbReference>
<reference evidence="9" key="1">
    <citation type="journal article" date="2019" name="Int. J. Syst. Evol. Microbiol.">
        <title>The Global Catalogue of Microorganisms (GCM) 10K type strain sequencing project: providing services to taxonomists for standard genome sequencing and annotation.</title>
        <authorList>
            <consortium name="The Broad Institute Genomics Platform"/>
            <consortium name="The Broad Institute Genome Sequencing Center for Infectious Disease"/>
            <person name="Wu L."/>
            <person name="Ma J."/>
        </authorList>
    </citation>
    <scope>NUCLEOTIDE SEQUENCE [LARGE SCALE GENOMIC DNA]</scope>
    <source>
        <strain evidence="9">JCM 18127</strain>
    </source>
</reference>
<feature type="transmembrane region" description="Helical" evidence="6">
    <location>
        <begin position="137"/>
        <end position="154"/>
    </location>
</feature>
<gene>
    <name evidence="8" type="ORF">GCM10023226_20330</name>
</gene>
<dbReference type="Proteomes" id="UP001500621">
    <property type="component" value="Unassembled WGS sequence"/>
</dbReference>